<dbReference type="EMBL" id="CAJNNW010013608">
    <property type="protein sequence ID" value="CAE8655574.1"/>
    <property type="molecule type" value="Genomic_DNA"/>
</dbReference>
<evidence type="ECO:0000313" key="2">
    <source>
        <dbReference type="EMBL" id="CAE8655574.1"/>
    </source>
</evidence>
<feature type="non-terminal residue" evidence="2">
    <location>
        <position position="144"/>
    </location>
</feature>
<name>A0A813IUU3_POLGL</name>
<evidence type="ECO:0000256" key="1">
    <source>
        <dbReference type="SAM" id="MobiDB-lite"/>
    </source>
</evidence>
<protein>
    <submittedName>
        <fullName evidence="2">Uncharacterized protein</fullName>
    </submittedName>
</protein>
<dbReference type="Proteomes" id="UP000626109">
    <property type="component" value="Unassembled WGS sequence"/>
</dbReference>
<feature type="non-terminal residue" evidence="2">
    <location>
        <position position="1"/>
    </location>
</feature>
<comment type="caution">
    <text evidence="2">The sequence shown here is derived from an EMBL/GenBank/DDBJ whole genome shotgun (WGS) entry which is preliminary data.</text>
</comment>
<dbReference type="AlphaFoldDB" id="A0A813IUU3"/>
<feature type="region of interest" description="Disordered" evidence="1">
    <location>
        <begin position="115"/>
        <end position="144"/>
    </location>
</feature>
<evidence type="ECO:0000313" key="3">
    <source>
        <dbReference type="Proteomes" id="UP000626109"/>
    </source>
</evidence>
<organism evidence="2 3">
    <name type="scientific">Polarella glacialis</name>
    <name type="common">Dinoflagellate</name>
    <dbReference type="NCBI Taxonomy" id="89957"/>
    <lineage>
        <taxon>Eukaryota</taxon>
        <taxon>Sar</taxon>
        <taxon>Alveolata</taxon>
        <taxon>Dinophyceae</taxon>
        <taxon>Suessiales</taxon>
        <taxon>Suessiaceae</taxon>
        <taxon>Polarella</taxon>
    </lineage>
</organism>
<sequence length="144" mass="16467">VQEQVLSRLAESAQQDPAQLERHPLQWRQRIWEVQPLLIMPKLQPLVAEFVQGMRRRLGPLFIELKKKTPSARRAEDSTLQQLEQLVGPRAGLYRNLRQQLKCWYDEALESDSPALRFGRSSSTSSPARPGRPISVGPEPFLST</sequence>
<gene>
    <name evidence="2" type="ORF">PGLA2088_LOCUS11674</name>
</gene>
<proteinExistence type="predicted"/>
<reference evidence="2" key="1">
    <citation type="submission" date="2021-02" db="EMBL/GenBank/DDBJ databases">
        <authorList>
            <person name="Dougan E. K."/>
            <person name="Rhodes N."/>
            <person name="Thang M."/>
            <person name="Chan C."/>
        </authorList>
    </citation>
    <scope>NUCLEOTIDE SEQUENCE</scope>
</reference>
<accession>A0A813IUU3</accession>